<evidence type="ECO:0000313" key="2">
    <source>
        <dbReference type="EMBL" id="JAP93962.1"/>
    </source>
</evidence>
<keyword evidence="1" id="KW-1133">Transmembrane helix</keyword>
<gene>
    <name evidence="2" type="ORF">TPC1_13555</name>
</gene>
<feature type="transmembrane region" description="Helical" evidence="1">
    <location>
        <begin position="395"/>
        <end position="415"/>
    </location>
</feature>
<keyword evidence="1" id="KW-0472">Membrane</keyword>
<proteinExistence type="predicted"/>
<feature type="non-terminal residue" evidence="2">
    <location>
        <position position="1"/>
    </location>
</feature>
<dbReference type="EMBL" id="GDID01002644">
    <property type="protein sequence ID" value="JAP93962.1"/>
    <property type="molecule type" value="Transcribed_RNA"/>
</dbReference>
<dbReference type="InterPro" id="IPR029045">
    <property type="entry name" value="ClpP/crotonase-like_dom_sf"/>
</dbReference>
<dbReference type="SUPFAM" id="SSF52096">
    <property type="entry name" value="ClpP/crotonase"/>
    <property type="match status" value="1"/>
</dbReference>
<organism evidence="2">
    <name type="scientific">Trepomonas sp. PC1</name>
    <dbReference type="NCBI Taxonomy" id="1076344"/>
    <lineage>
        <taxon>Eukaryota</taxon>
        <taxon>Metamonada</taxon>
        <taxon>Diplomonadida</taxon>
        <taxon>Hexamitidae</taxon>
        <taxon>Hexamitinae</taxon>
        <taxon>Trepomonas</taxon>
    </lineage>
</organism>
<dbReference type="AlphaFoldDB" id="A0A146KAV1"/>
<accession>A0A146KAV1</accession>
<evidence type="ECO:0008006" key="3">
    <source>
        <dbReference type="Google" id="ProtNLM"/>
    </source>
</evidence>
<evidence type="ECO:0000256" key="1">
    <source>
        <dbReference type="SAM" id="Phobius"/>
    </source>
</evidence>
<reference evidence="2" key="1">
    <citation type="submission" date="2015-07" db="EMBL/GenBank/DDBJ databases">
        <title>Adaptation to a free-living lifestyle via gene acquisitions in the diplomonad Trepomonas sp. PC1.</title>
        <authorList>
            <person name="Xu F."/>
            <person name="Jerlstrom-Hultqvist J."/>
            <person name="Kolisko M."/>
            <person name="Simpson A.G.B."/>
            <person name="Roger A.J."/>
            <person name="Svard S.G."/>
            <person name="Andersson J.O."/>
        </authorList>
    </citation>
    <scope>NUCLEOTIDE SEQUENCE</scope>
    <source>
        <strain evidence="2">PC1</strain>
    </source>
</reference>
<protein>
    <recommendedName>
        <fullName evidence="3">Tail specific protease domain-containing protein</fullName>
    </recommendedName>
</protein>
<sequence>VSFFLSNQVFNLNQFNLNSSKVTIQFANSQLELETLIRSAIDINDLQKEFDECLMTDEKFSSFKQEIVRKFVKQHQNSTASKQHQLLSYEIDESFITLTLTSFVTYDFQQSIQDLYDFQQLLIENPQKTLLINLAQNTGGSVTLANLLQLTLNSQKYPIFSRFQMPTQNYAQYKDVFDIYKLKFLDVQKMEETELKVENEMSDVYTTYETDEIQFDKLMEKKYQIDVNKLVIVTDYICGSACAVFVKQMQQQNALVVGIGAKGDIGSFAGGSVISSQLFDIDLDQILYPFDQGIILPYQVAVSQRGEMFEFTYMRANIELNVTSMTNDTLEYVKKLNRSDFSYGKTCLNLNNFQYRTYHRQCTRFQCNQGYYLDNDNCIYRTDKYNAPKASFTKVWVTIIVFASLTIFGTILCVFKQRKRGNNQT</sequence>
<feature type="non-terminal residue" evidence="2">
    <location>
        <position position="425"/>
    </location>
</feature>
<dbReference type="InterPro" id="IPR052766">
    <property type="entry name" value="S41A_metabolite_peptidase"/>
</dbReference>
<dbReference type="PANTHER" id="PTHR37049">
    <property type="entry name" value="PEPTIDASE S41 FAMILY PROTEIN"/>
    <property type="match status" value="1"/>
</dbReference>
<dbReference type="PANTHER" id="PTHR37049:SF4">
    <property type="entry name" value="RHODANESE DOMAIN-CONTAINING PROTEIN"/>
    <property type="match status" value="1"/>
</dbReference>
<dbReference type="Gene3D" id="3.90.226.10">
    <property type="entry name" value="2-enoyl-CoA Hydratase, Chain A, domain 1"/>
    <property type="match status" value="1"/>
</dbReference>
<name>A0A146KAV1_9EUKA</name>
<keyword evidence="1" id="KW-0812">Transmembrane</keyword>